<proteinExistence type="predicted"/>
<reference evidence="1" key="1">
    <citation type="submission" date="2022-11" db="EMBL/GenBank/DDBJ databases">
        <title>Genome Sequence of Boeremia exigua.</title>
        <authorList>
            <person name="Buettner E."/>
        </authorList>
    </citation>
    <scope>NUCLEOTIDE SEQUENCE</scope>
    <source>
        <strain evidence="1">CU02</strain>
    </source>
</reference>
<dbReference type="Proteomes" id="UP001153331">
    <property type="component" value="Unassembled WGS sequence"/>
</dbReference>
<dbReference type="EMBL" id="JAPHNI010000142">
    <property type="protein sequence ID" value="KAJ8115392.1"/>
    <property type="molecule type" value="Genomic_DNA"/>
</dbReference>
<accession>A0ACC2IJW8</accession>
<evidence type="ECO:0000313" key="1">
    <source>
        <dbReference type="EMBL" id="KAJ8115392.1"/>
    </source>
</evidence>
<comment type="caution">
    <text evidence="1">The sequence shown here is derived from an EMBL/GenBank/DDBJ whole genome shotgun (WGS) entry which is preliminary data.</text>
</comment>
<sequence length="590" mass="65470">MIIVNPTPRHLHLPLQAAEGISSQSSAGLLASLTASSKEKHPSVEPAIVESLHYSGRGFSSQIAQTPHPERTQTELQGFCRLQRSPPLDPQAETYSGFLPGTMEEGQPHPDTLVGHDTAAFKRPRADSGSSTSIESVRSVRSVNSGDLEYVHENGRTYGNDSYFNPCVFEADLKEQDRLLFQHQIFVHALQGRLTTTRLLPSTRRILDLGTGPGHWAVAMAQTHPRAEVVGIDMTQWDLDTTEATMGSAPVTWELDDLDVWGVDSHMEELSTISNFDFYRDMMHRTPVHSPPRSPGAAQFNKSISYPEESLITNPYSLNPQPEPGWHFSEPYELIHLRNMKGAFSHWEEVYAEVHKSLSPGGWIEVADWDMGAVPIDHATADPATFPIPTLRKLYASMMEASYKSGRPLGLFYMHPSYLEEAGFTDIQTTQVNVPIGQWVNDEEQKRIGKLLLVVVMEGFEASLLRLLTKFGDRERIWSAEEVRKDIGRAQLEVADWVERPALSLLVFVIELVQLKLLRTPDALLIFDLSKALLVSRVRVRGGTVSASQSWVIPPRPAAAQAQATHAPDLPAACTHGTGQQQTSSNTPAR</sequence>
<gene>
    <name evidence="1" type="ORF">OPT61_g2943</name>
</gene>
<name>A0ACC2IJW8_9PLEO</name>
<keyword evidence="2" id="KW-1185">Reference proteome</keyword>
<organism evidence="1 2">
    <name type="scientific">Boeremia exigua</name>
    <dbReference type="NCBI Taxonomy" id="749465"/>
    <lineage>
        <taxon>Eukaryota</taxon>
        <taxon>Fungi</taxon>
        <taxon>Dikarya</taxon>
        <taxon>Ascomycota</taxon>
        <taxon>Pezizomycotina</taxon>
        <taxon>Dothideomycetes</taxon>
        <taxon>Pleosporomycetidae</taxon>
        <taxon>Pleosporales</taxon>
        <taxon>Pleosporineae</taxon>
        <taxon>Didymellaceae</taxon>
        <taxon>Boeremia</taxon>
    </lineage>
</organism>
<evidence type="ECO:0000313" key="2">
    <source>
        <dbReference type="Proteomes" id="UP001153331"/>
    </source>
</evidence>
<protein>
    <submittedName>
        <fullName evidence="1">Uncharacterized protein</fullName>
    </submittedName>
</protein>